<organism evidence="1 2">
    <name type="scientific">Tectimicrobiota bacterium</name>
    <dbReference type="NCBI Taxonomy" id="2528274"/>
    <lineage>
        <taxon>Bacteria</taxon>
        <taxon>Pseudomonadati</taxon>
        <taxon>Nitrospinota/Tectimicrobiota group</taxon>
        <taxon>Candidatus Tectimicrobiota</taxon>
    </lineage>
</organism>
<dbReference type="PANTHER" id="PTHR37694:SF1">
    <property type="entry name" value="SLR8022 PROTEIN"/>
    <property type="match status" value="1"/>
</dbReference>
<comment type="caution">
    <text evidence="1">The sequence shown here is derived from an EMBL/GenBank/DDBJ whole genome shotgun (WGS) entry which is preliminary data.</text>
</comment>
<dbReference type="SUPFAM" id="SSF51182">
    <property type="entry name" value="RmlC-like cupins"/>
    <property type="match status" value="1"/>
</dbReference>
<dbReference type="PANTHER" id="PTHR37694">
    <property type="entry name" value="SLR8022 PROTEIN"/>
    <property type="match status" value="1"/>
</dbReference>
<accession>A0A933GN15</accession>
<dbReference type="InterPro" id="IPR014710">
    <property type="entry name" value="RmlC-like_jellyroll"/>
</dbReference>
<protein>
    <submittedName>
        <fullName evidence="1">Cupin</fullName>
    </submittedName>
</protein>
<proteinExistence type="predicted"/>
<dbReference type="Gene3D" id="2.60.120.10">
    <property type="entry name" value="Jelly Rolls"/>
    <property type="match status" value="1"/>
</dbReference>
<dbReference type="InterPro" id="IPR011051">
    <property type="entry name" value="RmlC_Cupin_sf"/>
</dbReference>
<sequence length="123" mass="13685">MKKVIHVNFEDCKEFNQSRFNPVVPHQTDKYKLVLAYFLPGQFIPVHSPSVDVIFCIYKGKGEIVAGESSLPVKSGDVVVVTAGEKRGIKAETEMQVLHIVVPPPTDGDHSEVHTRLAEGRFK</sequence>
<name>A0A933GN15_UNCTE</name>
<evidence type="ECO:0000313" key="1">
    <source>
        <dbReference type="EMBL" id="MBI4595734.1"/>
    </source>
</evidence>
<reference evidence="1" key="1">
    <citation type="submission" date="2020-07" db="EMBL/GenBank/DDBJ databases">
        <title>Huge and variable diversity of episymbiotic CPR bacteria and DPANN archaea in groundwater ecosystems.</title>
        <authorList>
            <person name="He C.Y."/>
            <person name="Keren R."/>
            <person name="Whittaker M."/>
            <person name="Farag I.F."/>
            <person name="Doudna J."/>
            <person name="Cate J.H.D."/>
            <person name="Banfield J.F."/>
        </authorList>
    </citation>
    <scope>NUCLEOTIDE SEQUENCE</scope>
    <source>
        <strain evidence="1">NC_groundwater_1482_Ag_S-0.65um_47_24</strain>
    </source>
</reference>
<dbReference type="AlphaFoldDB" id="A0A933GN15"/>
<gene>
    <name evidence="1" type="ORF">HY730_05070</name>
</gene>
<dbReference type="EMBL" id="JACQWF010000232">
    <property type="protein sequence ID" value="MBI4595734.1"/>
    <property type="molecule type" value="Genomic_DNA"/>
</dbReference>
<evidence type="ECO:0000313" key="2">
    <source>
        <dbReference type="Proteomes" id="UP000772181"/>
    </source>
</evidence>
<dbReference type="Proteomes" id="UP000772181">
    <property type="component" value="Unassembled WGS sequence"/>
</dbReference>